<keyword evidence="3" id="KW-1185">Reference proteome</keyword>
<evidence type="ECO:0000313" key="3">
    <source>
        <dbReference type="Proteomes" id="UP001501343"/>
    </source>
</evidence>
<feature type="domain" description="Luciferase-like" evidence="1">
    <location>
        <begin position="11"/>
        <end position="214"/>
    </location>
</feature>
<evidence type="ECO:0000313" key="2">
    <source>
        <dbReference type="EMBL" id="GAA1940689.1"/>
    </source>
</evidence>
<name>A0ABN2Q3G6_9MICO</name>
<dbReference type="Pfam" id="PF00296">
    <property type="entry name" value="Bac_luciferase"/>
    <property type="match status" value="1"/>
</dbReference>
<protein>
    <submittedName>
        <fullName evidence="2">LLM class flavin-dependent oxidoreductase</fullName>
    </submittedName>
</protein>
<dbReference type="InterPro" id="IPR011251">
    <property type="entry name" value="Luciferase-like_dom"/>
</dbReference>
<dbReference type="CDD" id="cd01097">
    <property type="entry name" value="Tetrahydromethanopterin_reductase"/>
    <property type="match status" value="1"/>
</dbReference>
<dbReference type="SUPFAM" id="SSF51679">
    <property type="entry name" value="Bacterial luciferase-like"/>
    <property type="match status" value="1"/>
</dbReference>
<dbReference type="EMBL" id="BAAAOF010000009">
    <property type="protein sequence ID" value="GAA1940689.1"/>
    <property type="molecule type" value="Genomic_DNA"/>
</dbReference>
<reference evidence="2 3" key="1">
    <citation type="journal article" date="2019" name="Int. J. Syst. Evol. Microbiol.">
        <title>The Global Catalogue of Microorganisms (GCM) 10K type strain sequencing project: providing services to taxonomists for standard genome sequencing and annotation.</title>
        <authorList>
            <consortium name="The Broad Institute Genomics Platform"/>
            <consortium name="The Broad Institute Genome Sequencing Center for Infectious Disease"/>
            <person name="Wu L."/>
            <person name="Ma J."/>
        </authorList>
    </citation>
    <scope>NUCLEOTIDE SEQUENCE [LARGE SCALE GENOMIC DNA]</scope>
    <source>
        <strain evidence="2 3">JCM 14900</strain>
    </source>
</reference>
<gene>
    <name evidence="2" type="ORF">GCM10009775_35720</name>
</gene>
<comment type="caution">
    <text evidence="2">The sequence shown here is derived from an EMBL/GenBank/DDBJ whole genome shotgun (WGS) entry which is preliminary data.</text>
</comment>
<dbReference type="InterPro" id="IPR036661">
    <property type="entry name" value="Luciferase-like_sf"/>
</dbReference>
<accession>A0ABN2Q3G6</accession>
<dbReference type="Gene3D" id="3.20.20.30">
    <property type="entry name" value="Luciferase-like domain"/>
    <property type="match status" value="1"/>
</dbReference>
<proteinExistence type="predicted"/>
<dbReference type="PANTHER" id="PTHR43244:SF2">
    <property type="entry name" value="CONSERVED HYPOTHETICAL ALANINE AND PROLINE-RICH PROTEIN"/>
    <property type="match status" value="1"/>
</dbReference>
<dbReference type="InterPro" id="IPR050564">
    <property type="entry name" value="F420-G6PD/mer"/>
</dbReference>
<dbReference type="Proteomes" id="UP001501343">
    <property type="component" value="Unassembled WGS sequence"/>
</dbReference>
<sequence length="287" mass="30157">MTRIGAIFSPYPNPPESFRDAVFAAEDAGLAELWLWEDCFRQSGFAPAAAALAWTERLHVGIGISPMPLRNAAVTAMEIATIARTFPGRFLPGLGHGVQSWMAQAGVKVASPLTLMREYVPSVRSLLRGESVSLDGRYVHLDDVQLAWPPPVSARVYAAAEGPKTLALAGEVADGVVLDSRRSPDELAKQIERVRAGAGPAPRDVVAFVVAAFGEGALERVTADFATNAPDRSAESRALAGSVDDVARGIEAFAAAGVDSVVLLPPAGEPDLAAFYRQAGAVARSIA</sequence>
<evidence type="ECO:0000259" key="1">
    <source>
        <dbReference type="Pfam" id="PF00296"/>
    </source>
</evidence>
<organism evidence="2 3">
    <name type="scientific">Microbacterium aoyamense</name>
    <dbReference type="NCBI Taxonomy" id="344166"/>
    <lineage>
        <taxon>Bacteria</taxon>
        <taxon>Bacillati</taxon>
        <taxon>Actinomycetota</taxon>
        <taxon>Actinomycetes</taxon>
        <taxon>Micrococcales</taxon>
        <taxon>Microbacteriaceae</taxon>
        <taxon>Microbacterium</taxon>
    </lineage>
</organism>
<dbReference type="PANTHER" id="PTHR43244">
    <property type="match status" value="1"/>
</dbReference>
<dbReference type="RefSeq" id="WP_248151492.1">
    <property type="nucleotide sequence ID" value="NZ_BAAAOF010000009.1"/>
</dbReference>